<sequence length="206" mass="24121">MHNSDKENQKTPPISVGNEQNEALSALWQTQPVTTIDVEEVKSSLRSERTKQRWYMVIDSLAFIPAVYLLINNWDKFTFVAHAMFIFMLTTALPLLIYQLWLRRVAAFSKDTQTADHLIKLTKQIKNNVKIAFITKHSTWTAVLFGYAFLLERYFFGDPAPEKITKMTIVMTSLSIGMLVWYVWAHKRQKRFERQLKTLESMAQQR</sequence>
<reference evidence="2 3" key="1">
    <citation type="submission" date="2020-06" db="EMBL/GenBank/DDBJ databases">
        <authorList>
            <person name="Duchaud E."/>
        </authorList>
    </citation>
    <scope>NUCLEOTIDE SEQUENCE [LARGE SCALE GENOMIC DNA]</scope>
    <source>
        <strain evidence="2">Alteromonas fortis</strain>
    </source>
</reference>
<name>A0A6T9Y9L9_ALTMA</name>
<evidence type="ECO:0000256" key="1">
    <source>
        <dbReference type="SAM" id="Phobius"/>
    </source>
</evidence>
<accession>A0A6T9Y9L9</accession>
<protein>
    <submittedName>
        <fullName evidence="2">Uncharacterized protein</fullName>
    </submittedName>
</protein>
<evidence type="ECO:0000313" key="2">
    <source>
        <dbReference type="EMBL" id="CAB9495962.1"/>
    </source>
</evidence>
<dbReference type="EMBL" id="LR812090">
    <property type="protein sequence ID" value="CAB9495962.1"/>
    <property type="molecule type" value="Genomic_DNA"/>
</dbReference>
<dbReference type="Proteomes" id="UP000509458">
    <property type="component" value="Chromosome"/>
</dbReference>
<proteinExistence type="predicted"/>
<organism evidence="2 3">
    <name type="scientific">Alteromonas macleodii</name>
    <name type="common">Pseudoalteromonas macleodii</name>
    <dbReference type="NCBI Taxonomy" id="28108"/>
    <lineage>
        <taxon>Bacteria</taxon>
        <taxon>Pseudomonadati</taxon>
        <taxon>Pseudomonadota</taxon>
        <taxon>Gammaproteobacteria</taxon>
        <taxon>Alteromonadales</taxon>
        <taxon>Alteromonadaceae</taxon>
        <taxon>Alteromonas/Salinimonas group</taxon>
        <taxon>Alteromonas</taxon>
    </lineage>
</organism>
<keyword evidence="1" id="KW-0472">Membrane</keyword>
<feature type="transmembrane region" description="Helical" evidence="1">
    <location>
        <begin position="139"/>
        <end position="156"/>
    </location>
</feature>
<feature type="transmembrane region" description="Helical" evidence="1">
    <location>
        <begin position="54"/>
        <end position="71"/>
    </location>
</feature>
<dbReference type="RefSeq" id="WP_179985061.1">
    <property type="nucleotide sequence ID" value="NZ_LR812090.1"/>
</dbReference>
<gene>
    <name evidence="2" type="ORF">ALFOR1_70345</name>
</gene>
<feature type="transmembrane region" description="Helical" evidence="1">
    <location>
        <begin position="168"/>
        <end position="185"/>
    </location>
</feature>
<evidence type="ECO:0000313" key="3">
    <source>
        <dbReference type="Proteomes" id="UP000509458"/>
    </source>
</evidence>
<keyword evidence="1" id="KW-1133">Transmembrane helix</keyword>
<feature type="transmembrane region" description="Helical" evidence="1">
    <location>
        <begin position="77"/>
        <end position="101"/>
    </location>
</feature>
<dbReference type="AlphaFoldDB" id="A0A6T9Y9L9"/>
<keyword evidence="1" id="KW-0812">Transmembrane</keyword>